<protein>
    <recommendedName>
        <fullName evidence="2">DUF5638 domain-containing protein</fullName>
    </recommendedName>
</protein>
<dbReference type="InterPro" id="IPR040737">
    <property type="entry name" value="DUF5638"/>
</dbReference>
<feature type="transmembrane region" description="Helical" evidence="1">
    <location>
        <begin position="100"/>
        <end position="127"/>
    </location>
</feature>
<dbReference type="EMBL" id="FTNL01000004">
    <property type="protein sequence ID" value="SIQ89045.1"/>
    <property type="molecule type" value="Genomic_DNA"/>
</dbReference>
<reference evidence="3 5" key="1">
    <citation type="submission" date="2017-01" db="EMBL/GenBank/DDBJ databases">
        <authorList>
            <person name="Varghese N."/>
            <person name="Submissions S."/>
        </authorList>
    </citation>
    <scope>NUCLEOTIDE SEQUENCE [LARGE SCALE GENOMIC DNA]</scope>
    <source>
        <strain evidence="3 5">ATCC 33342</strain>
    </source>
</reference>
<evidence type="ECO:0000313" key="3">
    <source>
        <dbReference type="EMBL" id="SIQ89045.1"/>
    </source>
</evidence>
<evidence type="ECO:0000313" key="4">
    <source>
        <dbReference type="EMBL" id="STO24641.1"/>
    </source>
</evidence>
<dbReference type="STRING" id="464.Lgor_3159"/>
<feature type="domain" description="DUF5638" evidence="2">
    <location>
        <begin position="2"/>
        <end position="102"/>
    </location>
</feature>
<evidence type="ECO:0000313" key="5">
    <source>
        <dbReference type="Proteomes" id="UP000186808"/>
    </source>
</evidence>
<keyword evidence="1" id="KW-0812">Transmembrane</keyword>
<evidence type="ECO:0000313" key="6">
    <source>
        <dbReference type="Proteomes" id="UP000254374"/>
    </source>
</evidence>
<feature type="transmembrane region" description="Helical" evidence="1">
    <location>
        <begin position="133"/>
        <end position="154"/>
    </location>
</feature>
<dbReference type="Pfam" id="PF18688">
    <property type="entry name" value="DUF5638"/>
    <property type="match status" value="1"/>
</dbReference>
<evidence type="ECO:0000259" key="2">
    <source>
        <dbReference type="Pfam" id="PF18688"/>
    </source>
</evidence>
<accession>A0A377GIN8</accession>
<dbReference type="AlphaFoldDB" id="A0A377GIN8"/>
<dbReference type="EMBL" id="UGGV01000001">
    <property type="protein sequence ID" value="STO24641.1"/>
    <property type="molecule type" value="Genomic_DNA"/>
</dbReference>
<sequence>MTSSLEKRLNECDKKIDALFKGVKLNEEIEKQLKSIQAYYHKLYIESIDKQAEKECIKIYELLVTGLEGIKKGDLKSEEVLKELDEITSIRKSNILLENILTALELLCWAALSGVFFSYCVLMAPPLVAVNPFFALAILSIACMAAIYSTVNFFNCIDEFKSSTPVEEEFKREKNLISFFKFTPPSESPSKVFEPNEYPQKEQLYPVII</sequence>
<keyword evidence="1" id="KW-1133">Transmembrane helix</keyword>
<evidence type="ECO:0000256" key="1">
    <source>
        <dbReference type="SAM" id="Phobius"/>
    </source>
</evidence>
<dbReference type="RefSeq" id="WP_058469468.1">
    <property type="nucleotide sequence ID" value="NZ_JAPHPA010000001.1"/>
</dbReference>
<keyword evidence="1" id="KW-0472">Membrane</keyword>
<dbReference type="OrthoDB" id="5637654at2"/>
<keyword evidence="5" id="KW-1185">Reference proteome</keyword>
<proteinExistence type="predicted"/>
<dbReference type="Proteomes" id="UP000186808">
    <property type="component" value="Unassembled WGS sequence"/>
</dbReference>
<name>A0A377GIN8_9GAMM</name>
<dbReference type="Proteomes" id="UP000254374">
    <property type="component" value="Unassembled WGS sequence"/>
</dbReference>
<reference evidence="4 6" key="2">
    <citation type="submission" date="2018-06" db="EMBL/GenBank/DDBJ databases">
        <authorList>
            <consortium name="Pathogen Informatics"/>
            <person name="Doyle S."/>
        </authorList>
    </citation>
    <scope>NUCLEOTIDE SEQUENCE [LARGE SCALE GENOMIC DNA]</scope>
    <source>
        <strain evidence="4 6">NCTC11401</strain>
    </source>
</reference>
<gene>
    <name evidence="4" type="ORF">NCTC11401_01458</name>
    <name evidence="3" type="ORF">SAMN05421777_10438</name>
</gene>
<organism evidence="4 6">
    <name type="scientific">Fluoribacter gormanii</name>
    <dbReference type="NCBI Taxonomy" id="464"/>
    <lineage>
        <taxon>Bacteria</taxon>
        <taxon>Pseudomonadati</taxon>
        <taxon>Pseudomonadota</taxon>
        <taxon>Gammaproteobacteria</taxon>
        <taxon>Legionellales</taxon>
        <taxon>Legionellaceae</taxon>
        <taxon>Fluoribacter</taxon>
    </lineage>
</organism>